<evidence type="ECO:0000313" key="1">
    <source>
        <dbReference type="EMBL" id="TFK66253.1"/>
    </source>
</evidence>
<name>A0ACD3AKN8_9AGAR</name>
<reference evidence="1 2" key="1">
    <citation type="journal article" date="2019" name="Nat. Ecol. Evol.">
        <title>Megaphylogeny resolves global patterns of mushroom evolution.</title>
        <authorList>
            <person name="Varga T."/>
            <person name="Krizsan K."/>
            <person name="Foldi C."/>
            <person name="Dima B."/>
            <person name="Sanchez-Garcia M."/>
            <person name="Sanchez-Ramirez S."/>
            <person name="Szollosi G.J."/>
            <person name="Szarkandi J.G."/>
            <person name="Papp V."/>
            <person name="Albert L."/>
            <person name="Andreopoulos W."/>
            <person name="Angelini C."/>
            <person name="Antonin V."/>
            <person name="Barry K.W."/>
            <person name="Bougher N.L."/>
            <person name="Buchanan P."/>
            <person name="Buyck B."/>
            <person name="Bense V."/>
            <person name="Catcheside P."/>
            <person name="Chovatia M."/>
            <person name="Cooper J."/>
            <person name="Damon W."/>
            <person name="Desjardin D."/>
            <person name="Finy P."/>
            <person name="Geml J."/>
            <person name="Haridas S."/>
            <person name="Hughes K."/>
            <person name="Justo A."/>
            <person name="Karasinski D."/>
            <person name="Kautmanova I."/>
            <person name="Kiss B."/>
            <person name="Kocsube S."/>
            <person name="Kotiranta H."/>
            <person name="LaButti K.M."/>
            <person name="Lechner B.E."/>
            <person name="Liimatainen K."/>
            <person name="Lipzen A."/>
            <person name="Lukacs Z."/>
            <person name="Mihaltcheva S."/>
            <person name="Morgado L.N."/>
            <person name="Niskanen T."/>
            <person name="Noordeloos M.E."/>
            <person name="Ohm R.A."/>
            <person name="Ortiz-Santana B."/>
            <person name="Ovrebo C."/>
            <person name="Racz N."/>
            <person name="Riley R."/>
            <person name="Savchenko A."/>
            <person name="Shiryaev A."/>
            <person name="Soop K."/>
            <person name="Spirin V."/>
            <person name="Szebenyi C."/>
            <person name="Tomsovsky M."/>
            <person name="Tulloss R.E."/>
            <person name="Uehling J."/>
            <person name="Grigoriev I.V."/>
            <person name="Vagvolgyi C."/>
            <person name="Papp T."/>
            <person name="Martin F.M."/>
            <person name="Miettinen O."/>
            <person name="Hibbett D.S."/>
            <person name="Nagy L.G."/>
        </authorList>
    </citation>
    <scope>NUCLEOTIDE SEQUENCE [LARGE SCALE GENOMIC DNA]</scope>
    <source>
        <strain evidence="1 2">NL-1719</strain>
    </source>
</reference>
<gene>
    <name evidence="1" type="ORF">BDN72DRAFT_772267</name>
</gene>
<protein>
    <submittedName>
        <fullName evidence="1">Cysteine proteinase</fullName>
    </submittedName>
</protein>
<organism evidence="1 2">
    <name type="scientific">Pluteus cervinus</name>
    <dbReference type="NCBI Taxonomy" id="181527"/>
    <lineage>
        <taxon>Eukaryota</taxon>
        <taxon>Fungi</taxon>
        <taxon>Dikarya</taxon>
        <taxon>Basidiomycota</taxon>
        <taxon>Agaricomycotina</taxon>
        <taxon>Agaricomycetes</taxon>
        <taxon>Agaricomycetidae</taxon>
        <taxon>Agaricales</taxon>
        <taxon>Pluteineae</taxon>
        <taxon>Pluteaceae</taxon>
        <taxon>Pluteus</taxon>
    </lineage>
</organism>
<dbReference type="Proteomes" id="UP000308600">
    <property type="component" value="Unassembled WGS sequence"/>
</dbReference>
<dbReference type="EMBL" id="ML208411">
    <property type="protein sequence ID" value="TFK66253.1"/>
    <property type="molecule type" value="Genomic_DNA"/>
</dbReference>
<keyword evidence="2" id="KW-1185">Reference proteome</keyword>
<sequence length="518" mass="58300">MPRRNHKKAHQREKREKLKKQDEPQAFVQQVTRGGLLVTSELEKALEECKSRVAEIAADCRKKNRRFRDIEFDLENDRERCLTGINPNASFEPSDVRRIFQIFDNPSFFIGGADSNDIVQGALGNCWFLSALSTMSTASGLIEKFCVARDEKVGVYGFIFFRDATWNVVIIDDLLFTSIPKFEELSSAEKHLYHDNKDQYNLQARKGGQSLYFAKSGTQGETWVPLIEKAYAKLHGNYTALSGGEAGEAIEDLTGGVTSFISTKDILDPDLFWQEELLRANQDRLFGCAFDSLDGSRIGGGAPTVNGLIGSHAYSVLRAVEVRGKRFVVIRNPWGASEWTGPWSDGSKQWTPEWLTALPEIGHAFGDDGEFVMEYSDFLSNWEQIDRTLLFDSSWVMSSQWLEVTPRPLTLAWSYGDISFTLSVPAATPAVIVLSKLDERYFDDISSPSTWNFDFIVYKKGEKKPYAITSHSRFFSRSINLETHLDAGDYVIHVRFTSRSLGLPQSLTCRIICSGSSG</sequence>
<proteinExistence type="predicted"/>
<accession>A0ACD3AKN8</accession>
<evidence type="ECO:0000313" key="2">
    <source>
        <dbReference type="Proteomes" id="UP000308600"/>
    </source>
</evidence>